<evidence type="ECO:0008006" key="4">
    <source>
        <dbReference type="Google" id="ProtNLM"/>
    </source>
</evidence>
<accession>A0A138ZXF4</accession>
<evidence type="ECO:0000313" key="3">
    <source>
        <dbReference type="Proteomes" id="UP000070544"/>
    </source>
</evidence>
<dbReference type="OrthoDB" id="10007451at2759"/>
<dbReference type="Proteomes" id="UP000070544">
    <property type="component" value="Unassembled WGS sequence"/>
</dbReference>
<organism evidence="2 3">
    <name type="scientific">Gonapodya prolifera (strain JEL478)</name>
    <name type="common">Monoblepharis prolifera</name>
    <dbReference type="NCBI Taxonomy" id="1344416"/>
    <lineage>
        <taxon>Eukaryota</taxon>
        <taxon>Fungi</taxon>
        <taxon>Fungi incertae sedis</taxon>
        <taxon>Chytridiomycota</taxon>
        <taxon>Chytridiomycota incertae sedis</taxon>
        <taxon>Monoblepharidomycetes</taxon>
        <taxon>Monoblepharidales</taxon>
        <taxon>Gonapodyaceae</taxon>
        <taxon>Gonapodya</taxon>
    </lineage>
</organism>
<protein>
    <recommendedName>
        <fullName evidence="4">RGS domain-containing protein</fullName>
    </recommendedName>
</protein>
<evidence type="ECO:0000256" key="1">
    <source>
        <dbReference type="SAM" id="MobiDB-lite"/>
    </source>
</evidence>
<proteinExistence type="predicted"/>
<dbReference type="EMBL" id="KQ965883">
    <property type="protein sequence ID" value="KXS09192.1"/>
    <property type="molecule type" value="Genomic_DNA"/>
</dbReference>
<keyword evidence="3" id="KW-1185">Reference proteome</keyword>
<sequence length="100" mass="10879">MQLNLTFVIASAAGEAVRKGEYTVGVFDAVRLEVLRILSENTYPKFARAMAMKETASGSGAALKSPEKSAVRDSPVIKQSTHYRFSSMSNTREKHGRGKG</sequence>
<feature type="compositionally biased region" description="Polar residues" evidence="1">
    <location>
        <begin position="77"/>
        <end position="90"/>
    </location>
</feature>
<name>A0A138ZXF4_GONPJ</name>
<reference evidence="2 3" key="1">
    <citation type="journal article" date="2015" name="Genome Biol. Evol.">
        <title>Phylogenomic analyses indicate that early fungi evolved digesting cell walls of algal ancestors of land plants.</title>
        <authorList>
            <person name="Chang Y."/>
            <person name="Wang S."/>
            <person name="Sekimoto S."/>
            <person name="Aerts A.L."/>
            <person name="Choi C."/>
            <person name="Clum A."/>
            <person name="LaButti K.M."/>
            <person name="Lindquist E.A."/>
            <person name="Yee Ngan C."/>
            <person name="Ohm R.A."/>
            <person name="Salamov A.A."/>
            <person name="Grigoriev I.V."/>
            <person name="Spatafora J.W."/>
            <person name="Berbee M.L."/>
        </authorList>
    </citation>
    <scope>NUCLEOTIDE SEQUENCE [LARGE SCALE GENOMIC DNA]</scope>
    <source>
        <strain evidence="2 3">JEL478</strain>
    </source>
</reference>
<dbReference type="AlphaFoldDB" id="A0A138ZXF4"/>
<feature type="region of interest" description="Disordered" evidence="1">
    <location>
        <begin position="57"/>
        <end position="100"/>
    </location>
</feature>
<gene>
    <name evidence="2" type="ORF">M427DRAFT_39442</name>
</gene>
<evidence type="ECO:0000313" key="2">
    <source>
        <dbReference type="EMBL" id="KXS09192.1"/>
    </source>
</evidence>